<sequence length="223" mass="24873">MVRASVRRPTLTIADALSFVNLFTKAPASVPEFRALVKRQIVALLEKLHHSDDDESFVFRDDRATEDDLRNWLSARMREIGSSHYEVIREQEVAVENRPDLRVHSRNPEFGLISVEIKLADADHWNGNTLVNKIETQLANQYMHENGSHTGFYLLANAAKPLKKEIDSKTGKVKRRAFAKKVAGKNVNFAGLLTLCDARAAAVTAGLGGNKLIDVIAVDLSER</sequence>
<proteinExistence type="predicted"/>
<dbReference type="EMBL" id="LPUX01000043">
    <property type="protein sequence ID" value="OAP44181.1"/>
    <property type="molecule type" value="Genomic_DNA"/>
</dbReference>
<comment type="caution">
    <text evidence="1">The sequence shown here is derived from an EMBL/GenBank/DDBJ whole genome shotgun (WGS) entry which is preliminary data.</text>
</comment>
<name>A0A178Y9M5_9HYPH</name>
<protein>
    <submittedName>
        <fullName evidence="1">Uncharacterized protein</fullName>
    </submittedName>
</protein>
<evidence type="ECO:0000313" key="2">
    <source>
        <dbReference type="Proteomes" id="UP000094025"/>
    </source>
</evidence>
<evidence type="ECO:0000313" key="1">
    <source>
        <dbReference type="EMBL" id="OAP44181.1"/>
    </source>
</evidence>
<reference evidence="1 2" key="1">
    <citation type="journal article" date="2016" name="Int. J. Syst. Evol. Microbiol.">
        <title>Ensifer glycinis sp. nov., an novel rhizobial species associated with Glycine spp.</title>
        <authorList>
            <person name="Yan H."/>
            <person name="Yan J."/>
            <person name="Sui X.H."/>
            <person name="Wang E.T."/>
            <person name="Chen W.X."/>
            <person name="Zhang X.X."/>
            <person name="Chen W.F."/>
        </authorList>
    </citation>
    <scope>NUCLEOTIDE SEQUENCE [LARGE SCALE GENOMIC DNA]</scope>
    <source>
        <strain evidence="1 2">CCBAU 23380</strain>
    </source>
</reference>
<accession>A0A178Y9M5</accession>
<dbReference type="STRING" id="1472378.AU381_27665"/>
<gene>
    <name evidence="1" type="ORF">AU381_27665</name>
</gene>
<organism evidence="1 2">
    <name type="scientific">Sinorhizobium glycinis</name>
    <dbReference type="NCBI Taxonomy" id="1472378"/>
    <lineage>
        <taxon>Bacteria</taxon>
        <taxon>Pseudomonadati</taxon>
        <taxon>Pseudomonadota</taxon>
        <taxon>Alphaproteobacteria</taxon>
        <taxon>Hyphomicrobiales</taxon>
        <taxon>Rhizobiaceae</taxon>
        <taxon>Sinorhizobium/Ensifer group</taxon>
        <taxon>Sinorhizobium</taxon>
    </lineage>
</organism>
<dbReference type="AlphaFoldDB" id="A0A178Y9M5"/>
<dbReference type="OrthoDB" id="8420995at2"/>
<dbReference type="RefSeq" id="WP_014330220.1">
    <property type="nucleotide sequence ID" value="NZ_LPUX01000043.1"/>
</dbReference>
<dbReference type="Proteomes" id="UP000094025">
    <property type="component" value="Unassembled WGS sequence"/>
</dbReference>
<keyword evidence="2" id="KW-1185">Reference proteome</keyword>